<evidence type="ECO:0000256" key="2">
    <source>
        <dbReference type="ARBA" id="ARBA00022670"/>
    </source>
</evidence>
<organism evidence="12 13">
    <name type="scientific">Cerrena zonata</name>
    <dbReference type="NCBI Taxonomy" id="2478898"/>
    <lineage>
        <taxon>Eukaryota</taxon>
        <taxon>Fungi</taxon>
        <taxon>Dikarya</taxon>
        <taxon>Basidiomycota</taxon>
        <taxon>Agaricomycotina</taxon>
        <taxon>Agaricomycetes</taxon>
        <taxon>Polyporales</taxon>
        <taxon>Cerrenaceae</taxon>
        <taxon>Cerrena</taxon>
    </lineage>
</organism>
<proteinExistence type="inferred from homology"/>
<dbReference type="GO" id="GO:0042277">
    <property type="term" value="F:peptide binding"/>
    <property type="evidence" value="ECO:0007669"/>
    <property type="project" value="TreeGrafter"/>
</dbReference>
<evidence type="ECO:0000256" key="4">
    <source>
        <dbReference type="ARBA" id="ARBA00022801"/>
    </source>
</evidence>
<dbReference type="SUPFAM" id="SSF55486">
    <property type="entry name" value="Metalloproteases ('zincins'), catalytic domain"/>
    <property type="match status" value="1"/>
</dbReference>
<dbReference type="Gene3D" id="2.60.40.1910">
    <property type="match status" value="1"/>
</dbReference>
<dbReference type="InterPro" id="IPR024571">
    <property type="entry name" value="ERAP1-like_C_dom"/>
</dbReference>
<dbReference type="Proteomes" id="UP001385951">
    <property type="component" value="Unassembled WGS sequence"/>
</dbReference>
<dbReference type="GO" id="GO:0043171">
    <property type="term" value="P:peptide catabolic process"/>
    <property type="evidence" value="ECO:0007669"/>
    <property type="project" value="TreeGrafter"/>
</dbReference>
<dbReference type="Pfam" id="PF11838">
    <property type="entry name" value="ERAP1_C"/>
    <property type="match status" value="1"/>
</dbReference>
<dbReference type="InterPro" id="IPR034016">
    <property type="entry name" value="M1_APN-typ"/>
</dbReference>
<dbReference type="GO" id="GO:0070006">
    <property type="term" value="F:metalloaminopeptidase activity"/>
    <property type="evidence" value="ECO:0007669"/>
    <property type="project" value="TreeGrafter"/>
</dbReference>
<evidence type="ECO:0000256" key="9">
    <source>
        <dbReference type="PIRSR" id="PIRSR634016-4"/>
    </source>
</evidence>
<protein>
    <submittedName>
        <fullName evidence="12">Uncharacterized protein</fullName>
    </submittedName>
</protein>
<dbReference type="PANTHER" id="PTHR11533">
    <property type="entry name" value="PROTEASE M1 ZINC METALLOPROTEASE"/>
    <property type="match status" value="1"/>
</dbReference>
<reference evidence="12 13" key="1">
    <citation type="submission" date="2022-09" db="EMBL/GenBank/DDBJ databases">
        <authorList>
            <person name="Palmer J.M."/>
        </authorList>
    </citation>
    <scope>NUCLEOTIDE SEQUENCE [LARGE SCALE GENOMIC DNA]</scope>
    <source>
        <strain evidence="12 13">DSM 7382</strain>
    </source>
</reference>
<evidence type="ECO:0000259" key="11">
    <source>
        <dbReference type="Pfam" id="PF11838"/>
    </source>
</evidence>
<dbReference type="InterPro" id="IPR001930">
    <property type="entry name" value="Peptidase_M1"/>
</dbReference>
<dbReference type="InterPro" id="IPR050344">
    <property type="entry name" value="Peptidase_M1_aminopeptidases"/>
</dbReference>
<evidence type="ECO:0000313" key="13">
    <source>
        <dbReference type="Proteomes" id="UP001385951"/>
    </source>
</evidence>
<feature type="binding site" evidence="8">
    <location>
        <position position="39"/>
    </location>
    <ligand>
        <name>Zn(2+)</name>
        <dbReference type="ChEBI" id="CHEBI:29105"/>
        <note>catalytic</note>
    </ligand>
</feature>
<feature type="active site" description="Proton acceptor" evidence="7">
    <location>
        <position position="36"/>
    </location>
</feature>
<sequence length="540" mass="61599">MENWGLITYRSTALLYSESKSDPSYKKKVAYVVAHELAHQWFGNLVTMKWWDELWLNEGFATWVGYLAVDYLFPEWDFFSVFVSESLQAALDLDSLRNSHSIEVPVNDALDIDQLFDEISYLKEGVANYLNNHKFGNATSHNLWSAISETSGKPIDELMDNWVKKTGYPIINVDLDIDSKTLSVSQSRYLRSGDLQPEENETVWWVPLNFSSGLGTKDIIMGDEVLKDRSKSITNFENSDKFFKLNKDTKGAYRVNYSPYILQNNILPHFDQLSTKDKIGFIADVASIAITGDKYTSTTTLLKLLKAVVIDHDALGEEYVVWLELGKRLGNLLTTFGGVDDYLTRGLTNFSKELYSKLSIKLLNAKLDEDNFLEVKLRAEIFEHAGLFGVPEVKEYAVKLFEDWKQGNAIHPSLKLFVFTTIVSSSELITESNFESILKEVTHPTSLNSREVALTALGHINNDDLSTKLIGYLTQPDIIPIMDSHFLGVPLSRNVTTRDKLWKFFAANYETLYKLMSTNMVVLDRFIKLTFKNYQSRNQT</sequence>
<dbReference type="InterPro" id="IPR027268">
    <property type="entry name" value="Peptidase_M4/M1_CTD_sf"/>
</dbReference>
<dbReference type="GO" id="GO:0005737">
    <property type="term" value="C:cytoplasm"/>
    <property type="evidence" value="ECO:0007669"/>
    <property type="project" value="TreeGrafter"/>
</dbReference>
<dbReference type="PANTHER" id="PTHR11533:SF171">
    <property type="entry name" value="AMINOPEPTIDASE"/>
    <property type="match status" value="1"/>
</dbReference>
<evidence type="ECO:0000256" key="3">
    <source>
        <dbReference type="ARBA" id="ARBA00022723"/>
    </source>
</evidence>
<dbReference type="GO" id="GO:0006508">
    <property type="term" value="P:proteolysis"/>
    <property type="evidence" value="ECO:0007669"/>
    <property type="project" value="UniProtKB-KW"/>
</dbReference>
<feature type="domain" description="ERAP1-like C-terminal" evidence="11">
    <location>
        <begin position="242"/>
        <end position="539"/>
    </location>
</feature>
<evidence type="ECO:0000259" key="10">
    <source>
        <dbReference type="Pfam" id="PF01433"/>
    </source>
</evidence>
<feature type="domain" description="Peptidase M1 membrane alanine aminopeptidase" evidence="10">
    <location>
        <begin position="1"/>
        <end position="123"/>
    </location>
</feature>
<comment type="cofactor">
    <cofactor evidence="8">
        <name>Zn(2+)</name>
        <dbReference type="ChEBI" id="CHEBI:29105"/>
    </cofactor>
    <text evidence="8">Binds 1 zinc ion per subunit.</text>
</comment>
<gene>
    <name evidence="12" type="ORF">QCA50_019041</name>
</gene>
<evidence type="ECO:0000313" key="12">
    <source>
        <dbReference type="EMBL" id="KAK7677960.1"/>
    </source>
</evidence>
<dbReference type="Gene3D" id="1.25.50.20">
    <property type="match status" value="1"/>
</dbReference>
<dbReference type="PRINTS" id="PR00756">
    <property type="entry name" value="ALADIPTASE"/>
</dbReference>
<dbReference type="CDD" id="cd09601">
    <property type="entry name" value="M1_APN-Q_like"/>
    <property type="match status" value="1"/>
</dbReference>
<keyword evidence="5 8" id="KW-0862">Zinc</keyword>
<keyword evidence="6" id="KW-0482">Metalloprotease</keyword>
<feature type="binding site" evidence="8">
    <location>
        <position position="58"/>
    </location>
    <ligand>
        <name>Zn(2+)</name>
        <dbReference type="ChEBI" id="CHEBI:29105"/>
        <note>catalytic</note>
    </ligand>
</feature>
<dbReference type="GO" id="GO:0016020">
    <property type="term" value="C:membrane"/>
    <property type="evidence" value="ECO:0007669"/>
    <property type="project" value="TreeGrafter"/>
</dbReference>
<dbReference type="AlphaFoldDB" id="A0AAW0FFW0"/>
<keyword evidence="2" id="KW-0645">Protease</keyword>
<feature type="binding site" evidence="8">
    <location>
        <position position="35"/>
    </location>
    <ligand>
        <name>Zn(2+)</name>
        <dbReference type="ChEBI" id="CHEBI:29105"/>
        <note>catalytic</note>
    </ligand>
</feature>
<accession>A0AAW0FFW0</accession>
<dbReference type="GO" id="GO:0008270">
    <property type="term" value="F:zinc ion binding"/>
    <property type="evidence" value="ECO:0007669"/>
    <property type="project" value="InterPro"/>
</dbReference>
<keyword evidence="4" id="KW-0378">Hydrolase</keyword>
<comment type="caution">
    <text evidence="12">The sequence shown here is derived from an EMBL/GenBank/DDBJ whole genome shotgun (WGS) entry which is preliminary data.</text>
</comment>
<comment type="similarity">
    <text evidence="1">Belongs to the peptidase M1 family.</text>
</comment>
<evidence type="ECO:0000256" key="5">
    <source>
        <dbReference type="ARBA" id="ARBA00022833"/>
    </source>
</evidence>
<keyword evidence="3 8" id="KW-0479">Metal-binding</keyword>
<dbReference type="GO" id="GO:0005615">
    <property type="term" value="C:extracellular space"/>
    <property type="evidence" value="ECO:0007669"/>
    <property type="project" value="TreeGrafter"/>
</dbReference>
<dbReference type="InterPro" id="IPR014782">
    <property type="entry name" value="Peptidase_M1_dom"/>
</dbReference>
<evidence type="ECO:0000256" key="7">
    <source>
        <dbReference type="PIRSR" id="PIRSR634016-1"/>
    </source>
</evidence>
<evidence type="ECO:0000256" key="8">
    <source>
        <dbReference type="PIRSR" id="PIRSR634016-3"/>
    </source>
</evidence>
<evidence type="ECO:0000256" key="1">
    <source>
        <dbReference type="ARBA" id="ARBA00010136"/>
    </source>
</evidence>
<name>A0AAW0FFW0_9APHY</name>
<evidence type="ECO:0000256" key="6">
    <source>
        <dbReference type="ARBA" id="ARBA00023049"/>
    </source>
</evidence>
<dbReference type="Pfam" id="PF01433">
    <property type="entry name" value="Peptidase_M1"/>
    <property type="match status" value="1"/>
</dbReference>
<dbReference type="Gene3D" id="1.10.390.10">
    <property type="entry name" value="Neutral Protease Domain 2"/>
    <property type="match status" value="1"/>
</dbReference>
<feature type="site" description="Transition state stabilizer" evidence="9">
    <location>
        <position position="121"/>
    </location>
</feature>
<keyword evidence="13" id="KW-1185">Reference proteome</keyword>
<dbReference type="EMBL" id="JASBNA010000079">
    <property type="protein sequence ID" value="KAK7677960.1"/>
    <property type="molecule type" value="Genomic_DNA"/>
</dbReference>